<feature type="domain" description="UspA" evidence="4">
    <location>
        <begin position="1"/>
        <end position="132"/>
    </location>
</feature>
<reference evidence="5 6" key="1">
    <citation type="submission" date="2019-08" db="EMBL/GenBank/DDBJ databases">
        <authorList>
            <person name="Dong K."/>
        </authorList>
    </citation>
    <scope>NUCLEOTIDE SEQUENCE [LARGE SCALE GENOMIC DNA]</scope>
    <source>
        <strain evidence="5 6">M4-8</strain>
    </source>
</reference>
<gene>
    <name evidence="5" type="ORF">FVP60_06535</name>
</gene>
<protein>
    <submittedName>
        <fullName evidence="5">Universal stress protein</fullName>
    </submittedName>
</protein>
<name>A0A5C8HRI3_9MICO</name>
<dbReference type="AlphaFoldDB" id="A0A5C8HRI3"/>
<dbReference type="Pfam" id="PF00582">
    <property type="entry name" value="Usp"/>
    <property type="match status" value="2"/>
</dbReference>
<sequence>MAGKIVVALTDSEAGRRALAWAEKRALQRHQSLYLLTVVGGATGTVGEGRLLDAAVANAEAYVDGEAERLRGAGIVVETEVRQGNPVAHISSATQGAALLVIGSDFHDGSGRRRGLHGVRIVAAASCPTVVVGASVNEDGRSGVVVGVDGSEISEAALKFAAAEADRLGEPLVVVSVWTPVQVPHMPLLDNDEYLRSMQSITEEMQSLALAGLSQDYPDLEIRREVLSGYPSHAISDRAETARLTVVGSHGRGALARFLLGSVSHEILLNLTSPTAIVR</sequence>
<dbReference type="InterPro" id="IPR006016">
    <property type="entry name" value="UspA"/>
</dbReference>
<dbReference type="OrthoDB" id="4931198at2"/>
<accession>A0A5C8HRI3</accession>
<comment type="caution">
    <text evidence="5">The sequence shown here is derived from an EMBL/GenBank/DDBJ whole genome shotgun (WGS) entry which is preliminary data.</text>
</comment>
<feature type="domain" description="UspA" evidence="4">
    <location>
        <begin position="144"/>
        <end position="279"/>
    </location>
</feature>
<evidence type="ECO:0000256" key="3">
    <source>
        <dbReference type="ARBA" id="ARBA00022840"/>
    </source>
</evidence>
<evidence type="ECO:0000259" key="4">
    <source>
        <dbReference type="Pfam" id="PF00582"/>
    </source>
</evidence>
<dbReference type="InterPro" id="IPR014729">
    <property type="entry name" value="Rossmann-like_a/b/a_fold"/>
</dbReference>
<evidence type="ECO:0000313" key="6">
    <source>
        <dbReference type="Proteomes" id="UP000321196"/>
    </source>
</evidence>
<proteinExistence type="inferred from homology"/>
<keyword evidence="6" id="KW-1185">Reference proteome</keyword>
<dbReference type="PANTHER" id="PTHR46268:SF27">
    <property type="entry name" value="UNIVERSAL STRESS PROTEIN RV2623"/>
    <property type="match status" value="1"/>
</dbReference>
<evidence type="ECO:0000256" key="1">
    <source>
        <dbReference type="ARBA" id="ARBA00008791"/>
    </source>
</evidence>
<dbReference type="EMBL" id="VRSW01000001">
    <property type="protein sequence ID" value="TXK06595.1"/>
    <property type="molecule type" value="Genomic_DNA"/>
</dbReference>
<dbReference type="PANTHER" id="PTHR46268">
    <property type="entry name" value="STRESS RESPONSE PROTEIN NHAX"/>
    <property type="match status" value="1"/>
</dbReference>
<dbReference type="RefSeq" id="WP_147825537.1">
    <property type="nucleotide sequence ID" value="NZ_VRSW01000001.1"/>
</dbReference>
<dbReference type="CDD" id="cd00293">
    <property type="entry name" value="USP-like"/>
    <property type="match status" value="1"/>
</dbReference>
<organism evidence="5 6">
    <name type="scientific">Microbacterium mitrae</name>
    <dbReference type="NCBI Taxonomy" id="664640"/>
    <lineage>
        <taxon>Bacteria</taxon>
        <taxon>Bacillati</taxon>
        <taxon>Actinomycetota</taxon>
        <taxon>Actinomycetes</taxon>
        <taxon>Micrococcales</taxon>
        <taxon>Microbacteriaceae</taxon>
        <taxon>Microbacterium</taxon>
    </lineage>
</organism>
<dbReference type="InterPro" id="IPR006015">
    <property type="entry name" value="Universal_stress_UspA"/>
</dbReference>
<dbReference type="SUPFAM" id="SSF52402">
    <property type="entry name" value="Adenine nucleotide alpha hydrolases-like"/>
    <property type="match status" value="2"/>
</dbReference>
<keyword evidence="3" id="KW-0067">ATP-binding</keyword>
<evidence type="ECO:0000313" key="5">
    <source>
        <dbReference type="EMBL" id="TXK06595.1"/>
    </source>
</evidence>
<dbReference type="GO" id="GO:0005524">
    <property type="term" value="F:ATP binding"/>
    <property type="evidence" value="ECO:0007669"/>
    <property type="project" value="UniProtKB-KW"/>
</dbReference>
<dbReference type="PRINTS" id="PR01438">
    <property type="entry name" value="UNVRSLSTRESS"/>
</dbReference>
<keyword evidence="2" id="KW-0547">Nucleotide-binding</keyword>
<dbReference type="Proteomes" id="UP000321196">
    <property type="component" value="Unassembled WGS sequence"/>
</dbReference>
<comment type="similarity">
    <text evidence="1">Belongs to the universal stress protein A family.</text>
</comment>
<evidence type="ECO:0000256" key="2">
    <source>
        <dbReference type="ARBA" id="ARBA00022741"/>
    </source>
</evidence>
<dbReference type="Gene3D" id="3.40.50.620">
    <property type="entry name" value="HUPs"/>
    <property type="match status" value="2"/>
</dbReference>